<dbReference type="PANTHER" id="PTHR43214:SF43">
    <property type="entry name" value="TWO-COMPONENT RESPONSE REGULATOR"/>
    <property type="match status" value="1"/>
</dbReference>
<evidence type="ECO:0000313" key="7">
    <source>
        <dbReference type="Proteomes" id="UP000249547"/>
    </source>
</evidence>
<evidence type="ECO:0000259" key="5">
    <source>
        <dbReference type="PROSITE" id="PS50110"/>
    </source>
</evidence>
<feature type="domain" description="HTH luxR-type" evidence="4">
    <location>
        <begin position="149"/>
        <end position="214"/>
    </location>
</feature>
<name>A0A327QK31_9BACT</name>
<dbReference type="SMART" id="SM00421">
    <property type="entry name" value="HTH_LUXR"/>
    <property type="match status" value="1"/>
</dbReference>
<evidence type="ECO:0000256" key="2">
    <source>
        <dbReference type="ARBA" id="ARBA00023125"/>
    </source>
</evidence>
<dbReference type="InterPro" id="IPR000792">
    <property type="entry name" value="Tscrpt_reg_LuxR_C"/>
</dbReference>
<organism evidence="6 7">
    <name type="scientific">Chitinophaga skermanii</name>
    <dbReference type="NCBI Taxonomy" id="331697"/>
    <lineage>
        <taxon>Bacteria</taxon>
        <taxon>Pseudomonadati</taxon>
        <taxon>Bacteroidota</taxon>
        <taxon>Chitinophagia</taxon>
        <taxon>Chitinophagales</taxon>
        <taxon>Chitinophagaceae</taxon>
        <taxon>Chitinophaga</taxon>
    </lineage>
</organism>
<dbReference type="GO" id="GO:0006355">
    <property type="term" value="P:regulation of DNA-templated transcription"/>
    <property type="evidence" value="ECO:0007669"/>
    <property type="project" value="InterPro"/>
</dbReference>
<dbReference type="EMBL" id="QLLL01000005">
    <property type="protein sequence ID" value="RAJ04235.1"/>
    <property type="molecule type" value="Genomic_DNA"/>
</dbReference>
<dbReference type="SUPFAM" id="SSF46894">
    <property type="entry name" value="C-terminal effector domain of the bipartite response regulators"/>
    <property type="match status" value="1"/>
</dbReference>
<dbReference type="PROSITE" id="PS50110">
    <property type="entry name" value="RESPONSE_REGULATORY"/>
    <property type="match status" value="1"/>
</dbReference>
<dbReference type="InterPro" id="IPR039420">
    <property type="entry name" value="WalR-like"/>
</dbReference>
<dbReference type="Pfam" id="PF00196">
    <property type="entry name" value="GerE"/>
    <property type="match status" value="1"/>
</dbReference>
<keyword evidence="2 6" id="KW-0238">DNA-binding</keyword>
<feature type="domain" description="Response regulatory" evidence="5">
    <location>
        <begin position="4"/>
        <end position="122"/>
    </location>
</feature>
<gene>
    <name evidence="6" type="ORF">LX64_03115</name>
</gene>
<dbReference type="GO" id="GO:0003677">
    <property type="term" value="F:DNA binding"/>
    <property type="evidence" value="ECO:0007669"/>
    <property type="project" value="UniProtKB-KW"/>
</dbReference>
<proteinExistence type="predicted"/>
<dbReference type="PANTHER" id="PTHR43214">
    <property type="entry name" value="TWO-COMPONENT RESPONSE REGULATOR"/>
    <property type="match status" value="1"/>
</dbReference>
<dbReference type="SMART" id="SM00448">
    <property type="entry name" value="REC"/>
    <property type="match status" value="1"/>
</dbReference>
<feature type="modified residue" description="4-aspartylphosphate" evidence="3">
    <location>
        <position position="57"/>
    </location>
</feature>
<protein>
    <submittedName>
        <fullName evidence="6">DNA-binding NarL/FixJ family response regulator</fullName>
    </submittedName>
</protein>
<dbReference type="Pfam" id="PF00072">
    <property type="entry name" value="Response_reg"/>
    <property type="match status" value="1"/>
</dbReference>
<dbReference type="PROSITE" id="PS50043">
    <property type="entry name" value="HTH_LUXR_2"/>
    <property type="match status" value="1"/>
</dbReference>
<dbReference type="InterPro" id="IPR011006">
    <property type="entry name" value="CheY-like_superfamily"/>
</dbReference>
<dbReference type="SUPFAM" id="SSF52172">
    <property type="entry name" value="CheY-like"/>
    <property type="match status" value="1"/>
</dbReference>
<dbReference type="PRINTS" id="PR00038">
    <property type="entry name" value="HTHLUXR"/>
</dbReference>
<dbReference type="CDD" id="cd17535">
    <property type="entry name" value="REC_NarL-like"/>
    <property type="match status" value="1"/>
</dbReference>
<dbReference type="RefSeq" id="WP_111598532.1">
    <property type="nucleotide sequence ID" value="NZ_QLLL01000005.1"/>
</dbReference>
<dbReference type="InterPro" id="IPR016032">
    <property type="entry name" value="Sig_transdc_resp-reg_C-effctor"/>
</dbReference>
<dbReference type="Gene3D" id="3.40.50.2300">
    <property type="match status" value="1"/>
</dbReference>
<dbReference type="AlphaFoldDB" id="A0A327QK31"/>
<sequence>MAIRIALVDDHTLFRQSLAHLLQLQQGFKIAMEASSGIDFLAQLAQCSELPDITLIDIDMPGMNGIELNEKLHDLYPTIRVIVLSIYTQERIIAKMIMAGASTYLFKNCEQEELIQAVHAVYKTGFYVNKAVFAAMQNVKHNTSPNVKLTNIPVHLTNRETEILRLICQEHSNPEIAEMLFLSVRTVEGHRNSLLLKTGCKNTAGLVLFAIRFSIFVA</sequence>
<evidence type="ECO:0000256" key="1">
    <source>
        <dbReference type="ARBA" id="ARBA00022553"/>
    </source>
</evidence>
<evidence type="ECO:0000256" key="3">
    <source>
        <dbReference type="PROSITE-ProRule" id="PRU00169"/>
    </source>
</evidence>
<reference evidence="6 7" key="1">
    <citation type="submission" date="2018-06" db="EMBL/GenBank/DDBJ databases">
        <title>Genomic Encyclopedia of Archaeal and Bacterial Type Strains, Phase II (KMG-II): from individual species to whole genera.</title>
        <authorList>
            <person name="Goeker M."/>
        </authorList>
    </citation>
    <scope>NUCLEOTIDE SEQUENCE [LARGE SCALE GENOMIC DNA]</scope>
    <source>
        <strain evidence="6 7">DSM 23857</strain>
    </source>
</reference>
<dbReference type="OrthoDB" id="9797341at2"/>
<evidence type="ECO:0000313" key="6">
    <source>
        <dbReference type="EMBL" id="RAJ04235.1"/>
    </source>
</evidence>
<dbReference type="CDD" id="cd06170">
    <property type="entry name" value="LuxR_C_like"/>
    <property type="match status" value="1"/>
</dbReference>
<keyword evidence="1 3" id="KW-0597">Phosphoprotein</keyword>
<dbReference type="GO" id="GO:0000160">
    <property type="term" value="P:phosphorelay signal transduction system"/>
    <property type="evidence" value="ECO:0007669"/>
    <property type="project" value="InterPro"/>
</dbReference>
<accession>A0A327QK31</accession>
<keyword evidence="7" id="KW-1185">Reference proteome</keyword>
<evidence type="ECO:0000259" key="4">
    <source>
        <dbReference type="PROSITE" id="PS50043"/>
    </source>
</evidence>
<dbReference type="InterPro" id="IPR058245">
    <property type="entry name" value="NreC/VraR/RcsB-like_REC"/>
</dbReference>
<dbReference type="Proteomes" id="UP000249547">
    <property type="component" value="Unassembled WGS sequence"/>
</dbReference>
<comment type="caution">
    <text evidence="6">The sequence shown here is derived from an EMBL/GenBank/DDBJ whole genome shotgun (WGS) entry which is preliminary data.</text>
</comment>
<dbReference type="InterPro" id="IPR001789">
    <property type="entry name" value="Sig_transdc_resp-reg_receiver"/>
</dbReference>